<protein>
    <recommendedName>
        <fullName evidence="3">F-box domain-containing protein</fullName>
    </recommendedName>
</protein>
<dbReference type="EMBL" id="JARKIE010000052">
    <property type="protein sequence ID" value="KAJ7692432.1"/>
    <property type="molecule type" value="Genomic_DNA"/>
</dbReference>
<dbReference type="InterPro" id="IPR032675">
    <property type="entry name" value="LRR_dom_sf"/>
</dbReference>
<evidence type="ECO:0000313" key="2">
    <source>
        <dbReference type="Proteomes" id="UP001221757"/>
    </source>
</evidence>
<gene>
    <name evidence="1" type="ORF">B0H17DRAFT_1179301</name>
</gene>
<organism evidence="1 2">
    <name type="scientific">Mycena rosella</name>
    <name type="common">Pink bonnet</name>
    <name type="synonym">Agaricus rosellus</name>
    <dbReference type="NCBI Taxonomy" id="1033263"/>
    <lineage>
        <taxon>Eukaryota</taxon>
        <taxon>Fungi</taxon>
        <taxon>Dikarya</taxon>
        <taxon>Basidiomycota</taxon>
        <taxon>Agaricomycotina</taxon>
        <taxon>Agaricomycetes</taxon>
        <taxon>Agaricomycetidae</taxon>
        <taxon>Agaricales</taxon>
        <taxon>Marasmiineae</taxon>
        <taxon>Mycenaceae</taxon>
        <taxon>Mycena</taxon>
    </lineage>
</organism>
<keyword evidence="2" id="KW-1185">Reference proteome</keyword>
<dbReference type="Gene3D" id="3.80.10.10">
    <property type="entry name" value="Ribonuclease Inhibitor"/>
    <property type="match status" value="1"/>
</dbReference>
<name>A0AAD7DID4_MYCRO</name>
<accession>A0AAD7DID4</accession>
<dbReference type="SUPFAM" id="SSF52047">
    <property type="entry name" value="RNI-like"/>
    <property type="match status" value="1"/>
</dbReference>
<evidence type="ECO:0008006" key="3">
    <source>
        <dbReference type="Google" id="ProtNLM"/>
    </source>
</evidence>
<proteinExistence type="predicted"/>
<dbReference type="AlphaFoldDB" id="A0AAD7DID4"/>
<sequence>MSAALDFPAELQDLIIDHMHGQKQALGTCGLVSKAWLRSSRHHLFGSATLRNHDLDGFLQLLHSPLASFLQSIISLSSELDEGKLLDKLVHNLPIFPALRHLRLSYIYWDEVSDSTTDAMVQLFGNITKLDLHLVAFNAPRHMATFISRFPRLEEMSLYPAVLQSAPEELRTPHVPPTLRTVRFRSDASAPMDSFVTWLHTGESPPAIRALEVGILSVAALPSLSDLLRALGPSLVELDLALMYHVTPADITAHLDFTRNTQLQHLTIHLSLRRFHTSAGGANAPWALLSAVRAPISTLTIVLKLDTVDVLDNLDWAYLNRTLQTLPHLAALRRLHFMVHCASGAMDQVEDALRRRLSEDTACHVVDVSVLHTARMFTQAFAEHPTSASAASALQALNGVHNLYSAAHDSDTPPIGMKLGVL</sequence>
<dbReference type="Proteomes" id="UP001221757">
    <property type="component" value="Unassembled WGS sequence"/>
</dbReference>
<reference evidence="1" key="1">
    <citation type="submission" date="2023-03" db="EMBL/GenBank/DDBJ databases">
        <title>Massive genome expansion in bonnet fungi (Mycena s.s.) driven by repeated elements and novel gene families across ecological guilds.</title>
        <authorList>
            <consortium name="Lawrence Berkeley National Laboratory"/>
            <person name="Harder C.B."/>
            <person name="Miyauchi S."/>
            <person name="Viragh M."/>
            <person name="Kuo A."/>
            <person name="Thoen E."/>
            <person name="Andreopoulos B."/>
            <person name="Lu D."/>
            <person name="Skrede I."/>
            <person name="Drula E."/>
            <person name="Henrissat B."/>
            <person name="Morin E."/>
            <person name="Kohler A."/>
            <person name="Barry K."/>
            <person name="LaButti K."/>
            <person name="Morin E."/>
            <person name="Salamov A."/>
            <person name="Lipzen A."/>
            <person name="Mereny Z."/>
            <person name="Hegedus B."/>
            <person name="Baldrian P."/>
            <person name="Stursova M."/>
            <person name="Weitz H."/>
            <person name="Taylor A."/>
            <person name="Grigoriev I.V."/>
            <person name="Nagy L.G."/>
            <person name="Martin F."/>
            <person name="Kauserud H."/>
        </authorList>
    </citation>
    <scope>NUCLEOTIDE SEQUENCE</scope>
    <source>
        <strain evidence="1">CBHHK067</strain>
    </source>
</reference>
<evidence type="ECO:0000313" key="1">
    <source>
        <dbReference type="EMBL" id="KAJ7692432.1"/>
    </source>
</evidence>
<comment type="caution">
    <text evidence="1">The sequence shown here is derived from an EMBL/GenBank/DDBJ whole genome shotgun (WGS) entry which is preliminary data.</text>
</comment>